<evidence type="ECO:0000313" key="23">
    <source>
        <dbReference type="Proteomes" id="UP001152876"/>
    </source>
</evidence>
<dbReference type="Gene3D" id="1.10.287.130">
    <property type="match status" value="1"/>
</dbReference>
<evidence type="ECO:0000259" key="19">
    <source>
        <dbReference type="PROSITE" id="PS50112"/>
    </source>
</evidence>
<dbReference type="Pfam" id="PF00989">
    <property type="entry name" value="PAS"/>
    <property type="match status" value="1"/>
</dbReference>
<dbReference type="AlphaFoldDB" id="A0A9X4NRB1"/>
<organism evidence="22 23">
    <name type="scientific">Hydrogenophaga taeniospiralis CCUG 15921</name>
    <dbReference type="NCBI Taxonomy" id="1281780"/>
    <lineage>
        <taxon>Bacteria</taxon>
        <taxon>Pseudomonadati</taxon>
        <taxon>Pseudomonadota</taxon>
        <taxon>Betaproteobacteria</taxon>
        <taxon>Burkholderiales</taxon>
        <taxon>Comamonadaceae</taxon>
        <taxon>Hydrogenophaga</taxon>
    </lineage>
</organism>
<dbReference type="Gene3D" id="3.30.565.10">
    <property type="entry name" value="Histidine kinase-like ATPase, C-terminal domain"/>
    <property type="match status" value="1"/>
</dbReference>
<dbReference type="SMART" id="SM00091">
    <property type="entry name" value="PAS"/>
    <property type="match status" value="3"/>
</dbReference>
<evidence type="ECO:0000256" key="16">
    <source>
        <dbReference type="PROSITE-ProRule" id="PRU00169"/>
    </source>
</evidence>
<evidence type="ECO:0000256" key="8">
    <source>
        <dbReference type="ARBA" id="ARBA00022840"/>
    </source>
</evidence>
<evidence type="ECO:0000313" key="22">
    <source>
        <dbReference type="EMBL" id="MDG5976300.1"/>
    </source>
</evidence>
<dbReference type="Gene3D" id="1.20.120.160">
    <property type="entry name" value="HPT domain"/>
    <property type="match status" value="1"/>
</dbReference>
<feature type="modified residue" description="4-aspartylphosphate" evidence="16">
    <location>
        <position position="1002"/>
    </location>
</feature>
<evidence type="ECO:0000259" key="17">
    <source>
        <dbReference type="PROSITE" id="PS50109"/>
    </source>
</evidence>
<dbReference type="Pfam" id="PF08447">
    <property type="entry name" value="PAS_3"/>
    <property type="match status" value="1"/>
</dbReference>
<dbReference type="RefSeq" id="WP_068174034.1">
    <property type="nucleotide sequence ID" value="NZ_AOGK01000011.1"/>
</dbReference>
<evidence type="ECO:0000256" key="15">
    <source>
        <dbReference type="PROSITE-ProRule" id="PRU00110"/>
    </source>
</evidence>
<dbReference type="InterPro" id="IPR029016">
    <property type="entry name" value="GAF-like_dom_sf"/>
</dbReference>
<evidence type="ECO:0000256" key="10">
    <source>
        <dbReference type="ARBA" id="ARBA00023026"/>
    </source>
</evidence>
<dbReference type="FunFam" id="1.10.287.130:FF:000002">
    <property type="entry name" value="Two-component osmosensing histidine kinase"/>
    <property type="match status" value="1"/>
</dbReference>
<dbReference type="SMART" id="SM00388">
    <property type="entry name" value="HisKA"/>
    <property type="match status" value="1"/>
</dbReference>
<dbReference type="InterPro" id="IPR036641">
    <property type="entry name" value="HPT_dom_sf"/>
</dbReference>
<dbReference type="InterPro" id="IPR036097">
    <property type="entry name" value="HisK_dim/P_sf"/>
</dbReference>
<dbReference type="InterPro" id="IPR003594">
    <property type="entry name" value="HATPase_dom"/>
</dbReference>
<sequence length="1210" mass="132045">MTKHPVTTVNAPSDEWSRLQALRSLAELDTASDTTLDDLVRMAARAFRCPISAITLVSADRQWLKAAFGLELRQTTDFLVFCGQTIRHNGVFVVSDASLDPDYAEHPLVTGHHRVRFYAGVPIRVDAHVVGTLFVVDRQPRTLNADERTLLVDLAQAVEHRLATLRERMYARERENDFRELAEQMPGIVYRAALDEASSTLYVSSRIQELGYVAEEWIARPDAWLLALHPDDRERVLSEHARGVARGQPFELQYRLRDAAGRWRHIEDAIRIVRPSGDAGVPLIQGVMLDVTSRVQAQGLGDLLFEHLPDGALLVDAGHRVLDANPQAEQLLGLSRSALVQRPLAELFNLTVSDEAARRLLVGDAQGLEWDYQRPDGSLRYLEDTARTLADGRQIRVLRDVGRQREESNRLRRLSLAAEQASEAIVITDLAANIEYVNQAAVTSSGYSREELIGRNSRMLQSGLTPMTRHRKLWATLIAGRSWRGFLNNRRKDGSLYIEFATISPVRAPDGRVTHYLAVKEDITEKRRMGEDLNRYRHHLEELVAQRTDELDRARRAAEAASTAKSQFLATMSHEIRTPMNGVIGVADVLMRSSLNPHQMELTGTIRESAFALLSIIDDILNYSKIEAGRMVLEQAPMNLLRLAEGACDVVHPMALAQGVRLHVFADPALPAELIGDAARVRQVIINLVGNAIKFSAGQDRPGRVALRLLPLAGGGLRLDVSDNGIGMSPEVQARIFQPFEQGESSTSRTYGGTGLGLVICQRLVDAMGGRIRVESTPGVGSSFSVELPLPAHETDGPAPVPHDLDGLECVLVLDDEALVQDWATYLSAAGAVVSRGEALPETSTPLGLGAGTTVLILSVERQRLLQSQGKSLPPGLRTVLVRHAERGAPRFVQPTVVELEIGGVHRDELLLAVAMAAGRASALPMDAEPPQNAQAPAVPDPVQAAAQGRLILVAEDNPINRKVIRHQLELLGLASEQVASGQEALDCWRAGPGRYGLLLTDLHMPGLDGFALAAAIRREEPAGERLPIIASTANVLGMDAARCREAGMDACMSKPVALDALNDTLRHWLGRGKTGGGPAVIAPPPPPEDAAMPVPRGDAALHEFDGNALTRLVGPDEAFQQDLRQRYLDSLDQALEDIHRAIAAEDWNAAGLVAHRLRTSTLALGAVGLGRVFEAMETAGRENDAQALRQQAQWLVPAADTARSHLRGL</sequence>
<evidence type="ECO:0000259" key="20">
    <source>
        <dbReference type="PROSITE" id="PS50113"/>
    </source>
</evidence>
<evidence type="ECO:0000256" key="6">
    <source>
        <dbReference type="ARBA" id="ARBA00022741"/>
    </source>
</evidence>
<keyword evidence="8" id="KW-0067">ATP-binding</keyword>
<dbReference type="SUPFAM" id="SSF52172">
    <property type="entry name" value="CheY-like"/>
    <property type="match status" value="1"/>
</dbReference>
<dbReference type="PANTHER" id="PTHR45339:SF5">
    <property type="entry name" value="HISTIDINE KINASE"/>
    <property type="match status" value="1"/>
</dbReference>
<dbReference type="PROSITE" id="PS50113">
    <property type="entry name" value="PAC"/>
    <property type="match status" value="1"/>
</dbReference>
<dbReference type="Pfam" id="PF02518">
    <property type="entry name" value="HATPase_c"/>
    <property type="match status" value="1"/>
</dbReference>
<dbReference type="CDD" id="cd00082">
    <property type="entry name" value="HisKA"/>
    <property type="match status" value="1"/>
</dbReference>
<dbReference type="Pfam" id="PF00072">
    <property type="entry name" value="Response_reg"/>
    <property type="match status" value="1"/>
</dbReference>
<keyword evidence="5" id="KW-0732">Signal</keyword>
<dbReference type="SMART" id="SM00448">
    <property type="entry name" value="REC"/>
    <property type="match status" value="1"/>
</dbReference>
<evidence type="ECO:0000259" key="21">
    <source>
        <dbReference type="PROSITE" id="PS50894"/>
    </source>
</evidence>
<dbReference type="PROSITE" id="PS50112">
    <property type="entry name" value="PAS"/>
    <property type="match status" value="2"/>
</dbReference>
<keyword evidence="23" id="KW-1185">Reference proteome</keyword>
<keyword evidence="10" id="KW-0843">Virulence</keyword>
<keyword evidence="4" id="KW-0808">Transferase</keyword>
<dbReference type="InterPro" id="IPR004358">
    <property type="entry name" value="Sig_transdc_His_kin-like_C"/>
</dbReference>
<dbReference type="GO" id="GO:0005524">
    <property type="term" value="F:ATP binding"/>
    <property type="evidence" value="ECO:0007669"/>
    <property type="project" value="UniProtKB-KW"/>
</dbReference>
<feature type="domain" description="PAC" evidence="20">
    <location>
        <begin position="481"/>
        <end position="535"/>
    </location>
</feature>
<dbReference type="PANTHER" id="PTHR45339">
    <property type="entry name" value="HYBRID SIGNAL TRANSDUCTION HISTIDINE KINASE J"/>
    <property type="match status" value="1"/>
</dbReference>
<dbReference type="PROSITE" id="PS50109">
    <property type="entry name" value="HIS_KIN"/>
    <property type="match status" value="1"/>
</dbReference>
<dbReference type="SMART" id="SM00065">
    <property type="entry name" value="GAF"/>
    <property type="match status" value="1"/>
</dbReference>
<dbReference type="FunFam" id="3.30.565.10:FF:000010">
    <property type="entry name" value="Sensor histidine kinase RcsC"/>
    <property type="match status" value="1"/>
</dbReference>
<name>A0A9X4NRB1_9BURK</name>
<dbReference type="GO" id="GO:0005886">
    <property type="term" value="C:plasma membrane"/>
    <property type="evidence" value="ECO:0007669"/>
    <property type="project" value="UniProtKB-SubCell"/>
</dbReference>
<dbReference type="SUPFAM" id="SSF55785">
    <property type="entry name" value="PYP-like sensor domain (PAS domain)"/>
    <property type="match status" value="3"/>
</dbReference>
<dbReference type="EC" id="2.7.13.3" evidence="2"/>
<comment type="subunit">
    <text evidence="12">At low DSF concentrations, interacts with RpfF.</text>
</comment>
<dbReference type="InterPro" id="IPR036890">
    <property type="entry name" value="HATPase_C_sf"/>
</dbReference>
<feature type="domain" description="Response regulatory" evidence="18">
    <location>
        <begin position="951"/>
        <end position="1070"/>
    </location>
</feature>
<proteinExistence type="predicted"/>
<dbReference type="SMART" id="SM00086">
    <property type="entry name" value="PAC"/>
    <property type="match status" value="3"/>
</dbReference>
<evidence type="ECO:0000256" key="7">
    <source>
        <dbReference type="ARBA" id="ARBA00022777"/>
    </source>
</evidence>
<keyword evidence="6" id="KW-0547">Nucleotide-binding</keyword>
<feature type="domain" description="HPt" evidence="21">
    <location>
        <begin position="1117"/>
        <end position="1210"/>
    </location>
</feature>
<dbReference type="CDD" id="cd16922">
    <property type="entry name" value="HATPase_EvgS-ArcB-TorS-like"/>
    <property type="match status" value="1"/>
</dbReference>
<evidence type="ECO:0000256" key="13">
    <source>
        <dbReference type="ARBA" id="ARBA00068150"/>
    </source>
</evidence>
<evidence type="ECO:0000256" key="2">
    <source>
        <dbReference type="ARBA" id="ARBA00012438"/>
    </source>
</evidence>
<evidence type="ECO:0000256" key="14">
    <source>
        <dbReference type="ARBA" id="ARBA00070152"/>
    </source>
</evidence>
<dbReference type="InterPro" id="IPR003661">
    <property type="entry name" value="HisK_dim/P_dom"/>
</dbReference>
<dbReference type="SUPFAM" id="SSF55781">
    <property type="entry name" value="GAF domain-like"/>
    <property type="match status" value="1"/>
</dbReference>
<dbReference type="Gene3D" id="3.40.50.2300">
    <property type="match status" value="1"/>
</dbReference>
<accession>A0A9X4NRB1</accession>
<dbReference type="InterPro" id="IPR001789">
    <property type="entry name" value="Sig_transdc_resp-reg_receiver"/>
</dbReference>
<dbReference type="GO" id="GO:0000155">
    <property type="term" value="F:phosphorelay sensor kinase activity"/>
    <property type="evidence" value="ECO:0007669"/>
    <property type="project" value="InterPro"/>
</dbReference>
<dbReference type="NCBIfam" id="TIGR00229">
    <property type="entry name" value="sensory_box"/>
    <property type="match status" value="3"/>
</dbReference>
<dbReference type="Pfam" id="PF13426">
    <property type="entry name" value="PAS_9"/>
    <property type="match status" value="1"/>
</dbReference>
<dbReference type="InterPro" id="IPR011006">
    <property type="entry name" value="CheY-like_superfamily"/>
</dbReference>
<dbReference type="PROSITE" id="PS50894">
    <property type="entry name" value="HPT"/>
    <property type="match status" value="1"/>
</dbReference>
<comment type="function">
    <text evidence="11">Member of the two-component regulatory system BvgS/BvgA. Phosphorylates BvgA via a four-step phosphorelay in response to environmental signals.</text>
</comment>
<evidence type="ECO:0000256" key="1">
    <source>
        <dbReference type="ARBA" id="ARBA00000085"/>
    </source>
</evidence>
<feature type="domain" description="PAS" evidence="19">
    <location>
        <begin position="410"/>
        <end position="456"/>
    </location>
</feature>
<dbReference type="CDD" id="cd17546">
    <property type="entry name" value="REC_hyHK_CKI1_RcsC-like"/>
    <property type="match status" value="1"/>
</dbReference>
<feature type="domain" description="Histidine kinase" evidence="17">
    <location>
        <begin position="571"/>
        <end position="792"/>
    </location>
</feature>
<dbReference type="InterPro" id="IPR013767">
    <property type="entry name" value="PAS_fold"/>
</dbReference>
<evidence type="ECO:0000259" key="18">
    <source>
        <dbReference type="PROSITE" id="PS50110"/>
    </source>
</evidence>
<dbReference type="SUPFAM" id="SSF55874">
    <property type="entry name" value="ATPase domain of HSP90 chaperone/DNA topoisomerase II/histidine kinase"/>
    <property type="match status" value="1"/>
</dbReference>
<dbReference type="SMART" id="SM00387">
    <property type="entry name" value="HATPase_c"/>
    <property type="match status" value="1"/>
</dbReference>
<evidence type="ECO:0000256" key="11">
    <source>
        <dbReference type="ARBA" id="ARBA00058004"/>
    </source>
</evidence>
<dbReference type="InterPro" id="IPR000014">
    <property type="entry name" value="PAS"/>
</dbReference>
<dbReference type="InterPro" id="IPR013655">
    <property type="entry name" value="PAS_fold_3"/>
</dbReference>
<dbReference type="PROSITE" id="PS50110">
    <property type="entry name" value="RESPONSE_REGULATORY"/>
    <property type="match status" value="1"/>
</dbReference>
<comment type="catalytic activity">
    <reaction evidence="1">
        <text>ATP + protein L-histidine = ADP + protein N-phospho-L-histidine.</text>
        <dbReference type="EC" id="2.7.13.3"/>
    </reaction>
</comment>
<dbReference type="PRINTS" id="PR00344">
    <property type="entry name" value="BCTRLSENSOR"/>
</dbReference>
<dbReference type="Gene3D" id="3.30.450.40">
    <property type="match status" value="1"/>
</dbReference>
<dbReference type="Pfam" id="PF01627">
    <property type="entry name" value="Hpt"/>
    <property type="match status" value="1"/>
</dbReference>
<dbReference type="GO" id="GO:0006355">
    <property type="term" value="P:regulation of DNA-templated transcription"/>
    <property type="evidence" value="ECO:0007669"/>
    <property type="project" value="InterPro"/>
</dbReference>
<dbReference type="InterPro" id="IPR000700">
    <property type="entry name" value="PAS-assoc_C"/>
</dbReference>
<comment type="caution">
    <text evidence="22">The sequence shown here is derived from an EMBL/GenBank/DDBJ whole genome shotgun (WGS) entry which is preliminary data.</text>
</comment>
<keyword evidence="3 16" id="KW-0597">Phosphoprotein</keyword>
<dbReference type="SUPFAM" id="SSF47226">
    <property type="entry name" value="Histidine-containing phosphotransfer domain, HPT domain"/>
    <property type="match status" value="1"/>
</dbReference>
<dbReference type="Pfam" id="PF00512">
    <property type="entry name" value="HisKA"/>
    <property type="match status" value="1"/>
</dbReference>
<dbReference type="InterPro" id="IPR005467">
    <property type="entry name" value="His_kinase_dom"/>
</dbReference>
<dbReference type="InterPro" id="IPR035965">
    <property type="entry name" value="PAS-like_dom_sf"/>
</dbReference>
<dbReference type="Gene3D" id="3.30.450.20">
    <property type="entry name" value="PAS domain"/>
    <property type="match status" value="3"/>
</dbReference>
<gene>
    <name evidence="22" type="ORF">H010_13631</name>
</gene>
<dbReference type="EMBL" id="AOGK01000011">
    <property type="protein sequence ID" value="MDG5976300.1"/>
    <property type="molecule type" value="Genomic_DNA"/>
</dbReference>
<feature type="modified residue" description="Phosphohistidine" evidence="15">
    <location>
        <position position="1156"/>
    </location>
</feature>
<dbReference type="InterPro" id="IPR003018">
    <property type="entry name" value="GAF"/>
</dbReference>
<evidence type="ECO:0000256" key="9">
    <source>
        <dbReference type="ARBA" id="ARBA00023012"/>
    </source>
</evidence>
<dbReference type="SUPFAM" id="SSF47384">
    <property type="entry name" value="Homodimeric domain of signal transducing histidine kinase"/>
    <property type="match status" value="1"/>
</dbReference>
<dbReference type="Pfam" id="PF01590">
    <property type="entry name" value="GAF"/>
    <property type="match status" value="1"/>
</dbReference>
<protein>
    <recommendedName>
        <fullName evidence="13">Sensory/regulatory protein RpfC</fullName>
        <ecNumber evidence="2">2.7.13.3</ecNumber>
    </recommendedName>
    <alternativeName>
        <fullName evidence="14">Virulence sensor protein BvgS</fullName>
    </alternativeName>
</protein>
<keyword evidence="9" id="KW-0902">Two-component regulatory system</keyword>
<feature type="domain" description="PAS" evidence="19">
    <location>
        <begin position="304"/>
        <end position="349"/>
    </location>
</feature>
<evidence type="ECO:0000256" key="4">
    <source>
        <dbReference type="ARBA" id="ARBA00022679"/>
    </source>
</evidence>
<evidence type="ECO:0000256" key="3">
    <source>
        <dbReference type="ARBA" id="ARBA00022553"/>
    </source>
</evidence>
<evidence type="ECO:0000256" key="5">
    <source>
        <dbReference type="ARBA" id="ARBA00022729"/>
    </source>
</evidence>
<dbReference type="Proteomes" id="UP001152876">
    <property type="component" value="Unassembled WGS sequence"/>
</dbReference>
<reference evidence="22" key="1">
    <citation type="submission" date="2013-01" db="EMBL/GenBank/DDBJ databases">
        <title>Genome draft of Hydrogenophaga taeniospiralis 2K1.</title>
        <authorList>
            <person name="Gomila M."/>
            <person name="Lalucat J."/>
        </authorList>
    </citation>
    <scope>NUCLEOTIDE SEQUENCE</scope>
    <source>
        <strain evidence="22">CCUG 15921</strain>
    </source>
</reference>
<dbReference type="InterPro" id="IPR008207">
    <property type="entry name" value="Sig_transdc_His_kin_Hpt_dom"/>
</dbReference>
<keyword evidence="7 22" id="KW-0418">Kinase</keyword>
<dbReference type="CDD" id="cd00130">
    <property type="entry name" value="PAS"/>
    <property type="match status" value="3"/>
</dbReference>
<dbReference type="InterPro" id="IPR001610">
    <property type="entry name" value="PAC"/>
</dbReference>
<evidence type="ECO:0000256" key="12">
    <source>
        <dbReference type="ARBA" id="ARBA00064003"/>
    </source>
</evidence>